<dbReference type="GO" id="GO:0016646">
    <property type="term" value="F:oxidoreductase activity, acting on the CH-NH group of donors, NAD or NADP as acceptor"/>
    <property type="evidence" value="ECO:0007669"/>
    <property type="project" value="UniProtKB-ARBA"/>
</dbReference>
<proteinExistence type="predicted"/>
<name>A0A9Y2INX0_9PSEU</name>
<protein>
    <submittedName>
        <fullName evidence="2">Flavin reductase family protein</fullName>
        <ecNumber evidence="2">1.-.-.-</ecNumber>
    </submittedName>
</protein>
<dbReference type="Gene3D" id="2.30.110.10">
    <property type="entry name" value="Electron Transport, Fmn-binding Protein, Chain A"/>
    <property type="match status" value="1"/>
</dbReference>
<keyword evidence="2" id="KW-0560">Oxidoreductase</keyword>
<sequence>MHRLTRDAAELARLFGSRSGFDADKFSLCAGHSGPRGVPLLDGCPAWFAGEMLSRHDTGDHVGYLLSPFAAAPGGGRQLGFQDVRDLPPGTEA</sequence>
<dbReference type="KEGG" id="acab:QRX50_23940"/>
<feature type="domain" description="Flavin reductase like" evidence="1">
    <location>
        <begin position="4"/>
        <end position="62"/>
    </location>
</feature>
<gene>
    <name evidence="2" type="ORF">QRX50_23940</name>
</gene>
<dbReference type="Pfam" id="PF01613">
    <property type="entry name" value="Flavin_Reduct"/>
    <property type="match status" value="1"/>
</dbReference>
<evidence type="ECO:0000259" key="1">
    <source>
        <dbReference type="Pfam" id="PF01613"/>
    </source>
</evidence>
<evidence type="ECO:0000313" key="2">
    <source>
        <dbReference type="EMBL" id="WIX83587.1"/>
    </source>
</evidence>
<keyword evidence="3" id="KW-1185">Reference proteome</keyword>
<dbReference type="Proteomes" id="UP001236014">
    <property type="component" value="Chromosome"/>
</dbReference>
<organism evidence="2 3">
    <name type="scientific">Amycolatopsis carbonis</name>
    <dbReference type="NCBI Taxonomy" id="715471"/>
    <lineage>
        <taxon>Bacteria</taxon>
        <taxon>Bacillati</taxon>
        <taxon>Actinomycetota</taxon>
        <taxon>Actinomycetes</taxon>
        <taxon>Pseudonocardiales</taxon>
        <taxon>Pseudonocardiaceae</taxon>
        <taxon>Amycolatopsis</taxon>
    </lineage>
</organism>
<dbReference type="EC" id="1.-.-.-" evidence="2"/>
<dbReference type="GO" id="GO:0010181">
    <property type="term" value="F:FMN binding"/>
    <property type="evidence" value="ECO:0007669"/>
    <property type="project" value="InterPro"/>
</dbReference>
<dbReference type="InterPro" id="IPR012349">
    <property type="entry name" value="Split_barrel_FMN-bd"/>
</dbReference>
<evidence type="ECO:0000313" key="3">
    <source>
        <dbReference type="Proteomes" id="UP001236014"/>
    </source>
</evidence>
<dbReference type="AlphaFoldDB" id="A0A9Y2INX0"/>
<reference evidence="2 3" key="1">
    <citation type="submission" date="2023-06" db="EMBL/GenBank/DDBJ databases">
        <authorList>
            <person name="Oyuntsetseg B."/>
            <person name="Kim S.B."/>
        </authorList>
    </citation>
    <scope>NUCLEOTIDE SEQUENCE [LARGE SCALE GENOMIC DNA]</scope>
    <source>
        <strain evidence="2 3">2-15</strain>
    </source>
</reference>
<dbReference type="EMBL" id="CP127294">
    <property type="protein sequence ID" value="WIX83587.1"/>
    <property type="molecule type" value="Genomic_DNA"/>
</dbReference>
<dbReference type="RefSeq" id="WP_285974136.1">
    <property type="nucleotide sequence ID" value="NZ_CP127294.1"/>
</dbReference>
<dbReference type="SUPFAM" id="SSF50475">
    <property type="entry name" value="FMN-binding split barrel"/>
    <property type="match status" value="1"/>
</dbReference>
<dbReference type="InterPro" id="IPR002563">
    <property type="entry name" value="Flavin_Rdtase-like_dom"/>
</dbReference>
<accession>A0A9Y2INX0</accession>